<dbReference type="Proteomes" id="UP000003379">
    <property type="component" value="Unassembled WGS sequence"/>
</dbReference>
<dbReference type="PANTHER" id="PTHR39185:SF1">
    <property type="entry name" value="SWARMING MOTILITY PROTEIN SWRD"/>
    <property type="match status" value="1"/>
</dbReference>
<dbReference type="PANTHER" id="PTHR39185">
    <property type="entry name" value="SWARMING MOTILITY PROTEIN SWRD"/>
    <property type="match status" value="1"/>
</dbReference>
<reference evidence="2 3" key="2">
    <citation type="submission" date="2011-08" db="EMBL/GenBank/DDBJ databases">
        <title>The Genome Sequence of Eubacteriaceae bacterium CM5.</title>
        <authorList>
            <consortium name="The Broad Institute Genome Sequencing Platform"/>
            <person name="Earl A."/>
            <person name="Ward D."/>
            <person name="Feldgarden M."/>
            <person name="Gevers D."/>
            <person name="Sizova M."/>
            <person name="Hazen A."/>
            <person name="Epstein S."/>
            <person name="Young S.K."/>
            <person name="Zeng Q."/>
            <person name="Gargeya S."/>
            <person name="Fitzgerald M."/>
            <person name="Haas B."/>
            <person name="Abouelleil A."/>
            <person name="Alvarado L."/>
            <person name="Arachchi H.M."/>
            <person name="Berlin A."/>
            <person name="Brown A."/>
            <person name="Chapman S.B."/>
            <person name="Chen Z."/>
            <person name="Dunbar C."/>
            <person name="Freedman E."/>
            <person name="Gearin G."/>
            <person name="Gellesch M."/>
            <person name="Goldberg J."/>
            <person name="Griggs A."/>
            <person name="Gujja S."/>
            <person name="Heiman D."/>
            <person name="Howarth C."/>
            <person name="Larson L."/>
            <person name="Lui A."/>
            <person name="MacDonald P.J.P."/>
            <person name="Montmayeur A."/>
            <person name="Murphy C."/>
            <person name="Neiman D."/>
            <person name="Pearson M."/>
            <person name="Priest M."/>
            <person name="Roberts A."/>
            <person name="Saif S."/>
            <person name="Shea T."/>
            <person name="Shenoy N."/>
            <person name="Sisk P."/>
            <person name="Stolte C."/>
            <person name="Sykes S."/>
            <person name="Wortman J."/>
            <person name="Nusbaum C."/>
            <person name="Birren B."/>
        </authorList>
    </citation>
    <scope>NUCLEOTIDE SEQUENCE [LARGE SCALE GENOMIC DNA]</scope>
    <source>
        <strain evidence="2 3">CM5</strain>
    </source>
</reference>
<protein>
    <recommendedName>
        <fullName evidence="5">Flagellar protein FlbD</fullName>
    </recommendedName>
</protein>
<dbReference type="AlphaFoldDB" id="G9WYB0"/>
<evidence type="ECO:0000313" key="1">
    <source>
        <dbReference type="EMBL" id="EHL16614.1"/>
    </source>
</evidence>
<dbReference type="STRING" id="796937.HMPREF9630_00450"/>
<evidence type="ECO:0000313" key="4">
    <source>
        <dbReference type="Proteomes" id="UP000006437"/>
    </source>
</evidence>
<evidence type="ECO:0000313" key="2">
    <source>
        <dbReference type="EMBL" id="EHL19998.1"/>
    </source>
</evidence>
<evidence type="ECO:0008006" key="5">
    <source>
        <dbReference type="Google" id="ProtNLM"/>
    </source>
</evidence>
<dbReference type="InterPro" id="IPR009384">
    <property type="entry name" value="SwrD-like"/>
</dbReference>
<dbReference type="EMBL" id="AFZE01000002">
    <property type="protein sequence ID" value="EHL16614.1"/>
    <property type="molecule type" value="Genomic_DNA"/>
</dbReference>
<sequence length="69" mass="8079">MIELTRLNDEKFLINSDLIEIVDANPDTVITLINEHKFVVKEDMAQVVQKIIEYKRQAGLQINVRKREV</sequence>
<dbReference type="HOGENOM" id="CLU_173020_1_0_9"/>
<dbReference type="Pfam" id="PF06289">
    <property type="entry name" value="FlbD"/>
    <property type="match status" value="1"/>
</dbReference>
<evidence type="ECO:0000313" key="3">
    <source>
        <dbReference type="Proteomes" id="UP000003379"/>
    </source>
</evidence>
<organism evidence="1 4">
    <name type="scientific">Peptoanaerobacter stomatis</name>
    <dbReference type="NCBI Taxonomy" id="796937"/>
    <lineage>
        <taxon>Bacteria</taxon>
        <taxon>Bacillati</taxon>
        <taxon>Bacillota</taxon>
        <taxon>Clostridia</taxon>
        <taxon>Peptostreptococcales</taxon>
        <taxon>Filifactoraceae</taxon>
        <taxon>Peptoanaerobacter</taxon>
    </lineage>
</organism>
<accession>G9WYB0</accession>
<dbReference type="Proteomes" id="UP000006437">
    <property type="component" value="Unassembled WGS sequence"/>
</dbReference>
<dbReference type="BioCyc" id="EBAC796937-HMP:GMGH-1163-MONOMER"/>
<gene>
    <name evidence="2" type="ORF">HMPREF9628_00995</name>
    <name evidence="1" type="ORF">HMPREF9629_01161</name>
</gene>
<accession>G9XAH8</accession>
<reference evidence="1 4" key="1">
    <citation type="submission" date="2011-08" db="EMBL/GenBank/DDBJ databases">
        <title>The Genome Sequence of Eubacteriaceae bacterium ACC19a.</title>
        <authorList>
            <consortium name="The Broad Institute Genome Sequencing Platform"/>
            <person name="Earl A."/>
            <person name="Ward D."/>
            <person name="Feldgarden M."/>
            <person name="Gevers D."/>
            <person name="Sizova M."/>
            <person name="Hazen A."/>
            <person name="Epstein S."/>
            <person name="Young S.K."/>
            <person name="Zeng Q."/>
            <person name="Gargeya S."/>
            <person name="Fitzgerald M."/>
            <person name="Haas B."/>
            <person name="Abouelleil A."/>
            <person name="Alvarado L."/>
            <person name="Arachchi H.M."/>
            <person name="Berlin A."/>
            <person name="Brown A."/>
            <person name="Chapman S.B."/>
            <person name="Chen Z."/>
            <person name="Dunbar C."/>
            <person name="Freedman E."/>
            <person name="Gearin G."/>
            <person name="Gellesch M."/>
            <person name="Goldberg J."/>
            <person name="Griggs A."/>
            <person name="Gujja S."/>
            <person name="Heiman D."/>
            <person name="Howarth C."/>
            <person name="Larson L."/>
            <person name="Lui A."/>
            <person name="MacDonald P.J.P."/>
            <person name="Montmayeur A."/>
            <person name="Murphy C."/>
            <person name="Neiman D."/>
            <person name="Pearson M."/>
            <person name="Priest M."/>
            <person name="Roberts A."/>
            <person name="Saif S."/>
            <person name="Shea T."/>
            <person name="Shenoy N."/>
            <person name="Sisk P."/>
            <person name="Stolte C."/>
            <person name="Sykes S."/>
            <person name="Wortman J."/>
            <person name="Nusbaum C."/>
            <person name="Birren B."/>
        </authorList>
    </citation>
    <scope>NUCLEOTIDE SEQUENCE [LARGE SCALE GENOMIC DNA]</scope>
    <source>
        <strain evidence="1 4">ACC19a</strain>
    </source>
</reference>
<dbReference type="RefSeq" id="WP_009525396.1">
    <property type="nucleotide sequence ID" value="NZ_JBQMYZ010000014.1"/>
</dbReference>
<proteinExistence type="predicted"/>
<dbReference type="EMBL" id="AFZG01000012">
    <property type="protein sequence ID" value="EHL19998.1"/>
    <property type="molecule type" value="Genomic_DNA"/>
</dbReference>
<comment type="caution">
    <text evidence="1">The sequence shown here is derived from an EMBL/GenBank/DDBJ whole genome shotgun (WGS) entry which is preliminary data.</text>
</comment>
<name>G9WYB0_9FIRM</name>